<keyword evidence="2" id="KW-1185">Reference proteome</keyword>
<proteinExistence type="predicted"/>
<evidence type="ECO:0000313" key="1">
    <source>
        <dbReference type="EMBL" id="OCH91930.1"/>
    </source>
</evidence>
<sequence length="121" mass="13372">MLQNRVDDTTDYWSVDTIACAWEIEIVNVPSVEALPIDTSHCEDAALPEDIYFHQSPLSENGAIPSPAGYWSLTPEPLSGPLQELPLPGLSLDCRTRVKCAGLNSLQAELISYFGRELQRL</sequence>
<gene>
    <name evidence="1" type="ORF">OBBRIDRAFT_791792</name>
</gene>
<organism evidence="1 2">
    <name type="scientific">Obba rivulosa</name>
    <dbReference type="NCBI Taxonomy" id="1052685"/>
    <lineage>
        <taxon>Eukaryota</taxon>
        <taxon>Fungi</taxon>
        <taxon>Dikarya</taxon>
        <taxon>Basidiomycota</taxon>
        <taxon>Agaricomycotina</taxon>
        <taxon>Agaricomycetes</taxon>
        <taxon>Polyporales</taxon>
        <taxon>Gelatoporiaceae</taxon>
        <taxon>Obba</taxon>
    </lineage>
</organism>
<reference evidence="1 2" key="1">
    <citation type="submission" date="2016-07" db="EMBL/GenBank/DDBJ databases">
        <title>Draft genome of the white-rot fungus Obba rivulosa 3A-2.</title>
        <authorList>
            <consortium name="DOE Joint Genome Institute"/>
            <person name="Miettinen O."/>
            <person name="Riley R."/>
            <person name="Acob R."/>
            <person name="Barry K."/>
            <person name="Cullen D."/>
            <person name="De Vries R."/>
            <person name="Hainaut M."/>
            <person name="Hatakka A."/>
            <person name="Henrissat B."/>
            <person name="Hilden K."/>
            <person name="Kuo R."/>
            <person name="Labutti K."/>
            <person name="Lipzen A."/>
            <person name="Makela M.R."/>
            <person name="Sandor L."/>
            <person name="Spatafora J.W."/>
            <person name="Grigoriev I.V."/>
            <person name="Hibbett D.S."/>
        </authorList>
    </citation>
    <scope>NUCLEOTIDE SEQUENCE [LARGE SCALE GENOMIC DNA]</scope>
    <source>
        <strain evidence="1 2">3A-2</strain>
    </source>
</reference>
<dbReference type="EMBL" id="KV722377">
    <property type="protein sequence ID" value="OCH91930.1"/>
    <property type="molecule type" value="Genomic_DNA"/>
</dbReference>
<protein>
    <submittedName>
        <fullName evidence="1">Uncharacterized protein</fullName>
    </submittedName>
</protein>
<name>A0A8E2DKW4_9APHY</name>
<dbReference type="Proteomes" id="UP000250043">
    <property type="component" value="Unassembled WGS sequence"/>
</dbReference>
<dbReference type="AlphaFoldDB" id="A0A8E2DKW4"/>
<evidence type="ECO:0000313" key="2">
    <source>
        <dbReference type="Proteomes" id="UP000250043"/>
    </source>
</evidence>
<accession>A0A8E2DKW4</accession>